<name>A0A6M4IY79_9BACT</name>
<feature type="transmembrane region" description="Helical" evidence="12">
    <location>
        <begin position="66"/>
        <end position="86"/>
    </location>
</feature>
<comment type="similarity">
    <text evidence="2 12">Belongs to the HAK/KUP transporter (TC 2.A.72) family.</text>
</comment>
<feature type="transmembrane region" description="Helical" evidence="12">
    <location>
        <begin position="121"/>
        <end position="147"/>
    </location>
</feature>
<evidence type="ECO:0000256" key="5">
    <source>
        <dbReference type="ARBA" id="ARBA00022538"/>
    </source>
</evidence>
<feature type="region of interest" description="Disordered" evidence="13">
    <location>
        <begin position="1"/>
        <end position="20"/>
    </location>
</feature>
<evidence type="ECO:0000256" key="12">
    <source>
        <dbReference type="HAMAP-Rule" id="MF_01522"/>
    </source>
</evidence>
<keyword evidence="10 12" id="KW-0406">Ion transport</keyword>
<evidence type="ECO:0000259" key="15">
    <source>
        <dbReference type="Pfam" id="PF22776"/>
    </source>
</evidence>
<keyword evidence="8 12" id="KW-0630">Potassium</keyword>
<proteinExistence type="inferred from homology"/>
<evidence type="ECO:0000256" key="11">
    <source>
        <dbReference type="ARBA" id="ARBA00023136"/>
    </source>
</evidence>
<evidence type="ECO:0000256" key="6">
    <source>
        <dbReference type="ARBA" id="ARBA00022692"/>
    </source>
</evidence>
<dbReference type="RefSeq" id="WP_171227268.1">
    <property type="nucleotide sequence ID" value="NZ_CP053085.1"/>
</dbReference>
<evidence type="ECO:0000256" key="8">
    <source>
        <dbReference type="ARBA" id="ARBA00022958"/>
    </source>
</evidence>
<dbReference type="Proteomes" id="UP000500938">
    <property type="component" value="Chromosome"/>
</dbReference>
<evidence type="ECO:0000256" key="7">
    <source>
        <dbReference type="ARBA" id="ARBA00022847"/>
    </source>
</evidence>
<feature type="transmembrane region" description="Helical" evidence="12">
    <location>
        <begin position="265"/>
        <end position="285"/>
    </location>
</feature>
<evidence type="ECO:0000256" key="1">
    <source>
        <dbReference type="ARBA" id="ARBA00004141"/>
    </source>
</evidence>
<comment type="function">
    <text evidence="12">Transport of potassium into the cell. Likely operates as a K(+):H(+) symporter.</text>
</comment>
<feature type="transmembrane region" description="Helical" evidence="12">
    <location>
        <begin position="159"/>
        <end position="177"/>
    </location>
</feature>
<feature type="transmembrane region" description="Helical" evidence="12">
    <location>
        <begin position="189"/>
        <end position="209"/>
    </location>
</feature>
<evidence type="ECO:0000313" key="16">
    <source>
        <dbReference type="EMBL" id="QJR37832.1"/>
    </source>
</evidence>
<evidence type="ECO:0000256" key="13">
    <source>
        <dbReference type="SAM" id="MobiDB-lite"/>
    </source>
</evidence>
<evidence type="ECO:0000256" key="3">
    <source>
        <dbReference type="ARBA" id="ARBA00022448"/>
    </source>
</evidence>
<evidence type="ECO:0000313" key="17">
    <source>
        <dbReference type="Proteomes" id="UP000500938"/>
    </source>
</evidence>
<keyword evidence="6 12" id="KW-0812">Transmembrane</keyword>
<keyword evidence="5 12" id="KW-0633">Potassium transport</keyword>
<keyword evidence="17" id="KW-1185">Reference proteome</keyword>
<evidence type="ECO:0000256" key="9">
    <source>
        <dbReference type="ARBA" id="ARBA00022989"/>
    </source>
</evidence>
<evidence type="ECO:0000259" key="14">
    <source>
        <dbReference type="Pfam" id="PF02705"/>
    </source>
</evidence>
<gene>
    <name evidence="12" type="primary">kup</name>
    <name evidence="16" type="ORF">HKW67_21045</name>
</gene>
<comment type="catalytic activity">
    <reaction evidence="12">
        <text>K(+)(in) + H(+)(in) = K(+)(out) + H(+)(out)</text>
        <dbReference type="Rhea" id="RHEA:28490"/>
        <dbReference type="ChEBI" id="CHEBI:15378"/>
        <dbReference type="ChEBI" id="CHEBI:29103"/>
    </reaction>
</comment>
<dbReference type="KEGG" id="ggr:HKW67_21045"/>
<feature type="transmembrane region" description="Helical" evidence="12">
    <location>
        <begin position="443"/>
        <end position="460"/>
    </location>
</feature>
<dbReference type="PANTHER" id="PTHR30540">
    <property type="entry name" value="OSMOTIC STRESS POTASSIUM TRANSPORTER"/>
    <property type="match status" value="1"/>
</dbReference>
<dbReference type="InterPro" id="IPR003855">
    <property type="entry name" value="K+_transporter"/>
</dbReference>
<feature type="transmembrane region" description="Helical" evidence="12">
    <location>
        <begin position="353"/>
        <end position="377"/>
    </location>
</feature>
<organism evidence="16 17">
    <name type="scientific">Gemmatimonas groenlandica</name>
    <dbReference type="NCBI Taxonomy" id="2732249"/>
    <lineage>
        <taxon>Bacteria</taxon>
        <taxon>Pseudomonadati</taxon>
        <taxon>Gemmatimonadota</taxon>
        <taxon>Gemmatimonadia</taxon>
        <taxon>Gemmatimonadales</taxon>
        <taxon>Gemmatimonadaceae</taxon>
        <taxon>Gemmatimonas</taxon>
    </lineage>
</organism>
<feature type="transmembrane region" description="Helical" evidence="12">
    <location>
        <begin position="234"/>
        <end position="253"/>
    </location>
</feature>
<keyword evidence="7 12" id="KW-0769">Symport</keyword>
<dbReference type="HAMAP" id="MF_01522">
    <property type="entry name" value="Kup"/>
    <property type="match status" value="1"/>
</dbReference>
<dbReference type="InterPro" id="IPR053952">
    <property type="entry name" value="K_trans_C"/>
</dbReference>
<feature type="domain" description="K+ potassium transporter integral membrane" evidence="14">
    <location>
        <begin position="28"/>
        <end position="482"/>
    </location>
</feature>
<evidence type="ECO:0000256" key="4">
    <source>
        <dbReference type="ARBA" id="ARBA00022475"/>
    </source>
</evidence>
<dbReference type="PANTHER" id="PTHR30540:SF79">
    <property type="entry name" value="LOW AFFINITY POTASSIUM TRANSPORT SYSTEM PROTEIN KUP"/>
    <property type="match status" value="1"/>
</dbReference>
<feature type="transmembrane region" description="Helical" evidence="12">
    <location>
        <begin position="305"/>
        <end position="332"/>
    </location>
</feature>
<dbReference type="InterPro" id="IPR023051">
    <property type="entry name" value="Kup"/>
</dbReference>
<keyword evidence="4 12" id="KW-1003">Cell membrane</keyword>
<keyword evidence="11 12" id="KW-0472">Membrane</keyword>
<dbReference type="GO" id="GO:0005886">
    <property type="term" value="C:plasma membrane"/>
    <property type="evidence" value="ECO:0007669"/>
    <property type="project" value="UniProtKB-SubCell"/>
</dbReference>
<comment type="subcellular location">
    <subcellularLocation>
        <location evidence="12">Cell membrane</location>
        <topology evidence="12">Multi-pass membrane protein</topology>
    </subcellularLocation>
    <subcellularLocation>
        <location evidence="1">Membrane</location>
        <topology evidence="1">Multi-pass membrane protein</topology>
    </subcellularLocation>
</comment>
<protein>
    <recommendedName>
        <fullName evidence="12">Probable potassium transport system protein Kup</fullName>
    </recommendedName>
</protein>
<dbReference type="InterPro" id="IPR053951">
    <property type="entry name" value="K_trans_N"/>
</dbReference>
<dbReference type="GO" id="GO:0015293">
    <property type="term" value="F:symporter activity"/>
    <property type="evidence" value="ECO:0007669"/>
    <property type="project" value="UniProtKB-UniRule"/>
</dbReference>
<evidence type="ECO:0000256" key="2">
    <source>
        <dbReference type="ARBA" id="ARBA00007019"/>
    </source>
</evidence>
<dbReference type="Pfam" id="PF02705">
    <property type="entry name" value="K_trans"/>
    <property type="match status" value="1"/>
</dbReference>
<feature type="domain" description="K+ potassium transporter C-terminal" evidence="15">
    <location>
        <begin position="494"/>
        <end position="641"/>
    </location>
</feature>
<dbReference type="GO" id="GO:0015079">
    <property type="term" value="F:potassium ion transmembrane transporter activity"/>
    <property type="evidence" value="ECO:0007669"/>
    <property type="project" value="UniProtKB-UniRule"/>
</dbReference>
<dbReference type="EMBL" id="CP053085">
    <property type="protein sequence ID" value="QJR37832.1"/>
    <property type="molecule type" value="Genomic_DNA"/>
</dbReference>
<sequence>MTHSTVSPSPAPSSHAPDSAGGRRLTLLTLAALGVVYGDIGTSPLYAMKEAFGPSHGLLPNAVNVYGILSLVTWSILLVVVAKYLVFILRADNNGEGGVLAMLALLLQDTSKRIGPRRRTVLVLLGVFGTALLYGDGIITPAISVLGAVEGLDIVTPTLSGYVVAITLVILVVLFAAQRFGTATVGRAFGPLTLVWFVVIGSLGLTSIIDTPQVLTALNPLYGLRFLLHHGTHGFVALGAVFLSVTGAEALYADMGHFGKVPIRRAFFAVVLPALLLNYFGQGALLLRDPAAVSNPFYLLAPSWFLIPLLIIATLAAIVASQALISGAFSLARQSIQLGYLPRMTIVQTSHEEYGQIYIPQINAALMLGTVCIVLGFKSSAALGAAYGIAVTGTMSITTLLFAVVARTRWNWPLWQVATFATFFFVLDFAFLGANVIKIAAGGWVPLVLAAALVLLMTTWKRGRLALQQLLQRAGLPLDLMLDELGRRPAPRVPGTAVFLTSDSKGAPVVLLHHLKHNKALHQQVVLLSVSSSNVPTVPREERVTVAPLDHGFWRVTARYGFMESPDVPAFLAQCAEQGIVARPMETSYYLGHERLLPTGSTPMAAWRKRLFVLMSRNAQSAAQFFQLPSNRVVEMGAQIEF</sequence>
<reference evidence="16 17" key="1">
    <citation type="submission" date="2020-05" db="EMBL/GenBank/DDBJ databases">
        <title>Complete genome sequence of Gemmatimonas greenlandica TET16.</title>
        <authorList>
            <person name="Zeng Y."/>
        </authorList>
    </citation>
    <scope>NUCLEOTIDE SEQUENCE [LARGE SCALE GENOMIC DNA]</scope>
    <source>
        <strain evidence="16 17">TET16</strain>
    </source>
</reference>
<dbReference type="Pfam" id="PF22776">
    <property type="entry name" value="K_trans_C"/>
    <property type="match status" value="1"/>
</dbReference>
<feature type="transmembrane region" description="Helical" evidence="12">
    <location>
        <begin position="383"/>
        <end position="405"/>
    </location>
</feature>
<keyword evidence="9 12" id="KW-1133">Transmembrane helix</keyword>
<dbReference type="AlphaFoldDB" id="A0A6M4IY79"/>
<evidence type="ECO:0000256" key="10">
    <source>
        <dbReference type="ARBA" id="ARBA00023065"/>
    </source>
</evidence>
<feature type="transmembrane region" description="Helical" evidence="12">
    <location>
        <begin position="25"/>
        <end position="46"/>
    </location>
</feature>
<accession>A0A6M4IY79</accession>
<feature type="transmembrane region" description="Helical" evidence="12">
    <location>
        <begin position="417"/>
        <end position="437"/>
    </location>
</feature>
<keyword evidence="3 12" id="KW-0813">Transport</keyword>